<proteinExistence type="predicted"/>
<feature type="region of interest" description="Disordered" evidence="1">
    <location>
        <begin position="1"/>
        <end position="51"/>
    </location>
</feature>
<feature type="compositionally biased region" description="Basic and acidic residues" evidence="1">
    <location>
        <begin position="24"/>
        <end position="51"/>
    </location>
</feature>
<dbReference type="OrthoDB" id="2804542at2759"/>
<name>A0A0C3PAW3_PHLG1</name>
<evidence type="ECO:0000259" key="2">
    <source>
        <dbReference type="Pfam" id="PF20149"/>
    </source>
</evidence>
<dbReference type="InterPro" id="IPR045341">
    <property type="entry name" value="DUF6532"/>
</dbReference>
<dbReference type="STRING" id="745531.A0A0C3PAW3"/>
<keyword evidence="4" id="KW-1185">Reference proteome</keyword>
<evidence type="ECO:0000313" key="4">
    <source>
        <dbReference type="Proteomes" id="UP000053257"/>
    </source>
</evidence>
<evidence type="ECO:0000313" key="3">
    <source>
        <dbReference type="EMBL" id="KIP01993.1"/>
    </source>
</evidence>
<dbReference type="EMBL" id="KN840715">
    <property type="protein sequence ID" value="KIP01993.1"/>
    <property type="molecule type" value="Genomic_DNA"/>
</dbReference>
<feature type="region of interest" description="Disordered" evidence="1">
    <location>
        <begin position="145"/>
        <end position="220"/>
    </location>
</feature>
<sequence length="545" mass="62798">MVEDNVRQRRIAKPSNRQRNIAPKPDEEREERRRRLEKQKEKQPSRKEKTIARKVQVATAGVISSRPVPLVQKTTRHQLSSLLDLNAADRAYHKHRTKILPVNRAKSEFLQRIVQSSLALMKNFLLVNILRHRDLTRFTFTAKVDGPSAYNREDGEEYPNQDPGEEGAEEEVDGDDEQPLPPRSNRFYNSQDELEDDGEPLTRLSHASKRKRTPEADYDESEVLADGADIDDEVDELGGAEGHTPKLRKVDTDAKGRACLKHFATTAQDFIATAQSIYEIFLICRSAFPTHHEQDTWAREAWDLTCEREGQRFHLTTEIVRMITRRGTHLRNEWKKAARSVVKTAYCLKSGDPGPAAKKKNLRLVNLLLLENPSGFTFPKAELKKPEDERKDMYKHHAFSDLLHEACFRSPLDLGVAYEDIFDEHIGLKTFAFLCTMLEYAISEFQTGVWKNQIFYEHVNKKIFDKHMKNLLRFEKTFAQVNLLTKMGQKLLLNVRRRANAGSLDAVDNDVLPQAMFDAMLSNWEKGDTSTDTDYYEPQESDEDQ</sequence>
<feature type="domain" description="DUF6532" evidence="2">
    <location>
        <begin position="274"/>
        <end position="474"/>
    </location>
</feature>
<dbReference type="HOGENOM" id="CLU_499769_0_0_1"/>
<dbReference type="Proteomes" id="UP000053257">
    <property type="component" value="Unassembled WGS sequence"/>
</dbReference>
<dbReference type="AlphaFoldDB" id="A0A0C3PAW3"/>
<accession>A0A0C3PAW3</accession>
<feature type="compositionally biased region" description="Acidic residues" evidence="1">
    <location>
        <begin position="154"/>
        <end position="178"/>
    </location>
</feature>
<reference evidence="3 4" key="1">
    <citation type="journal article" date="2014" name="PLoS Genet.">
        <title>Analysis of the Phlebiopsis gigantea genome, transcriptome and secretome provides insight into its pioneer colonization strategies of wood.</title>
        <authorList>
            <person name="Hori C."/>
            <person name="Ishida T."/>
            <person name="Igarashi K."/>
            <person name="Samejima M."/>
            <person name="Suzuki H."/>
            <person name="Master E."/>
            <person name="Ferreira P."/>
            <person name="Ruiz-Duenas F.J."/>
            <person name="Held B."/>
            <person name="Canessa P."/>
            <person name="Larrondo L.F."/>
            <person name="Schmoll M."/>
            <person name="Druzhinina I.S."/>
            <person name="Kubicek C.P."/>
            <person name="Gaskell J.A."/>
            <person name="Kersten P."/>
            <person name="St John F."/>
            <person name="Glasner J."/>
            <person name="Sabat G."/>
            <person name="Splinter BonDurant S."/>
            <person name="Syed K."/>
            <person name="Yadav J."/>
            <person name="Mgbeahuruike A.C."/>
            <person name="Kovalchuk A."/>
            <person name="Asiegbu F.O."/>
            <person name="Lackner G."/>
            <person name="Hoffmeister D."/>
            <person name="Rencoret J."/>
            <person name="Gutierrez A."/>
            <person name="Sun H."/>
            <person name="Lindquist E."/>
            <person name="Barry K."/>
            <person name="Riley R."/>
            <person name="Grigoriev I.V."/>
            <person name="Henrissat B."/>
            <person name="Kues U."/>
            <person name="Berka R.M."/>
            <person name="Martinez A.T."/>
            <person name="Covert S.F."/>
            <person name="Blanchette R.A."/>
            <person name="Cullen D."/>
        </authorList>
    </citation>
    <scope>NUCLEOTIDE SEQUENCE [LARGE SCALE GENOMIC DNA]</scope>
    <source>
        <strain evidence="3 4">11061_1 CR5-6</strain>
    </source>
</reference>
<gene>
    <name evidence="3" type="ORF">PHLGIDRAFT_122862</name>
</gene>
<protein>
    <recommendedName>
        <fullName evidence="2">DUF6532 domain-containing protein</fullName>
    </recommendedName>
</protein>
<evidence type="ECO:0000256" key="1">
    <source>
        <dbReference type="SAM" id="MobiDB-lite"/>
    </source>
</evidence>
<organism evidence="3 4">
    <name type="scientific">Phlebiopsis gigantea (strain 11061_1 CR5-6)</name>
    <name type="common">White-rot fungus</name>
    <name type="synonym">Peniophora gigantea</name>
    <dbReference type="NCBI Taxonomy" id="745531"/>
    <lineage>
        <taxon>Eukaryota</taxon>
        <taxon>Fungi</taxon>
        <taxon>Dikarya</taxon>
        <taxon>Basidiomycota</taxon>
        <taxon>Agaricomycotina</taxon>
        <taxon>Agaricomycetes</taxon>
        <taxon>Polyporales</taxon>
        <taxon>Phanerochaetaceae</taxon>
        <taxon>Phlebiopsis</taxon>
    </lineage>
</organism>
<dbReference type="Pfam" id="PF20149">
    <property type="entry name" value="DUF6532"/>
    <property type="match status" value="1"/>
</dbReference>